<dbReference type="InterPro" id="IPR036388">
    <property type="entry name" value="WH-like_DNA-bd_sf"/>
</dbReference>
<dbReference type="SUPFAM" id="SSF46785">
    <property type="entry name" value="Winged helix' DNA-binding domain"/>
    <property type="match status" value="1"/>
</dbReference>
<keyword evidence="1" id="KW-0805">Transcription regulation</keyword>
<dbReference type="RefSeq" id="WP_185763827.1">
    <property type="nucleotide sequence ID" value="NZ_RIBP01000001.1"/>
</dbReference>
<dbReference type="InterPro" id="IPR036390">
    <property type="entry name" value="WH_DNA-bd_sf"/>
</dbReference>
<dbReference type="Pfam" id="PF00392">
    <property type="entry name" value="GntR"/>
    <property type="match status" value="1"/>
</dbReference>
<dbReference type="EMBL" id="RIBP01000001">
    <property type="protein sequence ID" value="TRZ40435.1"/>
    <property type="molecule type" value="Genomic_DNA"/>
</dbReference>
<dbReference type="Gene3D" id="1.20.120.530">
    <property type="entry name" value="GntR ligand-binding domain-like"/>
    <property type="match status" value="1"/>
</dbReference>
<feature type="domain" description="HTH gntR-type" evidence="4">
    <location>
        <begin position="15"/>
        <end position="85"/>
    </location>
</feature>
<gene>
    <name evidence="5" type="ORF">CEQ21_05850</name>
</gene>
<sequence>MFPESEFQFETVSPKKVSDFILDQLEEAIILKELLSGEQLPTERELATIFKTSRLAIREALSILEERGLIEKRIGAKGGTFVLPLTLNSHMRNKAELRKDWDQMIKIFEFRSIIEPEAAYLAAKRITNEELMKLRDYLRMSIEPECSRELFRSLDVKFHLAIAKASGNEYFEKAVRMIRTKINPALDLMPYSDKVKTVNYEGHISLLKALEKQDGEQSKEIMRLHISNSENAIYSKVFSSEE</sequence>
<dbReference type="SMART" id="SM00345">
    <property type="entry name" value="HTH_GNTR"/>
    <property type="match status" value="1"/>
</dbReference>
<accession>A0A553STW9</accession>
<dbReference type="SMART" id="SM00895">
    <property type="entry name" value="FCD"/>
    <property type="match status" value="1"/>
</dbReference>
<evidence type="ECO:0000313" key="6">
    <source>
        <dbReference type="Proteomes" id="UP000319837"/>
    </source>
</evidence>
<dbReference type="PRINTS" id="PR00035">
    <property type="entry name" value="HTHGNTR"/>
</dbReference>
<proteinExistence type="predicted"/>
<dbReference type="CDD" id="cd07377">
    <property type="entry name" value="WHTH_GntR"/>
    <property type="match status" value="1"/>
</dbReference>
<dbReference type="Pfam" id="PF07729">
    <property type="entry name" value="FCD"/>
    <property type="match status" value="1"/>
</dbReference>
<organism evidence="5 6">
    <name type="scientific">Niallia circulans</name>
    <name type="common">Bacillus circulans</name>
    <dbReference type="NCBI Taxonomy" id="1397"/>
    <lineage>
        <taxon>Bacteria</taxon>
        <taxon>Bacillati</taxon>
        <taxon>Bacillota</taxon>
        <taxon>Bacilli</taxon>
        <taxon>Bacillales</taxon>
        <taxon>Bacillaceae</taxon>
        <taxon>Niallia</taxon>
    </lineage>
</organism>
<protein>
    <submittedName>
        <fullName evidence="5">FadR family transcriptional regulator</fullName>
    </submittedName>
</protein>
<dbReference type="GO" id="GO:0003677">
    <property type="term" value="F:DNA binding"/>
    <property type="evidence" value="ECO:0007669"/>
    <property type="project" value="UniProtKB-KW"/>
</dbReference>
<dbReference type="PROSITE" id="PS50949">
    <property type="entry name" value="HTH_GNTR"/>
    <property type="match status" value="1"/>
</dbReference>
<keyword evidence="2" id="KW-0238">DNA-binding</keyword>
<evidence type="ECO:0000256" key="1">
    <source>
        <dbReference type="ARBA" id="ARBA00023015"/>
    </source>
</evidence>
<dbReference type="InterPro" id="IPR000524">
    <property type="entry name" value="Tscrpt_reg_HTH_GntR"/>
</dbReference>
<reference evidence="6" key="1">
    <citation type="submission" date="2018-10" db="EMBL/GenBank/DDBJ databases">
        <title>FDA dAtabase for Regulatory Grade micrObial Sequences (FDA-ARGOS): Supporting development and validation of Infectious Disease Dx tests.</title>
        <authorList>
            <person name="Minogue T."/>
            <person name="Wolcott M."/>
            <person name="Wasieloski L."/>
            <person name="Aguilar W."/>
            <person name="Moore D."/>
            <person name="Tallon L."/>
            <person name="Sadzewicz L."/>
            <person name="Sengamalay N."/>
            <person name="Ott S."/>
            <person name="Godinez A."/>
            <person name="Nagaraj S."/>
            <person name="Vavikolanu K."/>
            <person name="Vyas G."/>
            <person name="Nadendla S."/>
            <person name="George J."/>
            <person name="Sichtig H."/>
        </authorList>
    </citation>
    <scope>NUCLEOTIDE SEQUENCE [LARGE SCALE GENOMIC DNA]</scope>
    <source>
        <strain evidence="6">FDAARGOS_343</strain>
    </source>
</reference>
<dbReference type="Proteomes" id="UP000319837">
    <property type="component" value="Unassembled WGS sequence"/>
</dbReference>
<evidence type="ECO:0000256" key="2">
    <source>
        <dbReference type="ARBA" id="ARBA00023125"/>
    </source>
</evidence>
<dbReference type="InterPro" id="IPR008920">
    <property type="entry name" value="TF_FadR/GntR_C"/>
</dbReference>
<dbReference type="GO" id="GO:0003700">
    <property type="term" value="F:DNA-binding transcription factor activity"/>
    <property type="evidence" value="ECO:0007669"/>
    <property type="project" value="InterPro"/>
</dbReference>
<name>A0A553STW9_NIACI</name>
<keyword evidence="3" id="KW-0804">Transcription</keyword>
<dbReference type="AlphaFoldDB" id="A0A553STW9"/>
<evidence type="ECO:0000313" key="5">
    <source>
        <dbReference type="EMBL" id="TRZ40435.1"/>
    </source>
</evidence>
<dbReference type="InterPro" id="IPR011711">
    <property type="entry name" value="GntR_C"/>
</dbReference>
<dbReference type="SUPFAM" id="SSF48008">
    <property type="entry name" value="GntR ligand-binding domain-like"/>
    <property type="match status" value="1"/>
</dbReference>
<dbReference type="Gene3D" id="1.10.10.10">
    <property type="entry name" value="Winged helix-like DNA-binding domain superfamily/Winged helix DNA-binding domain"/>
    <property type="match status" value="1"/>
</dbReference>
<dbReference type="PANTHER" id="PTHR43537">
    <property type="entry name" value="TRANSCRIPTIONAL REGULATOR, GNTR FAMILY"/>
    <property type="match status" value="1"/>
</dbReference>
<evidence type="ECO:0000256" key="3">
    <source>
        <dbReference type="ARBA" id="ARBA00023163"/>
    </source>
</evidence>
<comment type="caution">
    <text evidence="5">The sequence shown here is derived from an EMBL/GenBank/DDBJ whole genome shotgun (WGS) entry which is preliminary data.</text>
</comment>
<dbReference type="PANTHER" id="PTHR43537:SF49">
    <property type="entry name" value="TRANSCRIPTIONAL REGULATORY PROTEIN"/>
    <property type="match status" value="1"/>
</dbReference>
<evidence type="ECO:0000259" key="4">
    <source>
        <dbReference type="PROSITE" id="PS50949"/>
    </source>
</evidence>